<dbReference type="GO" id="GO:0032865">
    <property type="term" value="C:ERMES complex"/>
    <property type="evidence" value="ECO:0007669"/>
    <property type="project" value="InterPro"/>
</dbReference>
<accession>A0AAV5RJS5</accession>
<protein>
    <recommendedName>
        <fullName evidence="11">SMP-LTD domain-containing protein</fullName>
    </recommendedName>
</protein>
<evidence type="ECO:0000256" key="5">
    <source>
        <dbReference type="ARBA" id="ARBA00022787"/>
    </source>
</evidence>
<evidence type="ECO:0000256" key="7">
    <source>
        <dbReference type="ARBA" id="ARBA00023121"/>
    </source>
</evidence>
<keyword evidence="8" id="KW-0496">Mitochondrion</keyword>
<keyword evidence="4" id="KW-0812">Transmembrane</keyword>
<evidence type="ECO:0000256" key="9">
    <source>
        <dbReference type="ARBA" id="ARBA00023136"/>
    </source>
</evidence>
<keyword evidence="2" id="KW-0813">Transport</keyword>
<dbReference type="PROSITE" id="PS51847">
    <property type="entry name" value="SMP"/>
    <property type="match status" value="1"/>
</dbReference>
<dbReference type="Proteomes" id="UP001362899">
    <property type="component" value="Unassembled WGS sequence"/>
</dbReference>
<evidence type="ECO:0000256" key="6">
    <source>
        <dbReference type="ARBA" id="ARBA00023055"/>
    </source>
</evidence>
<keyword evidence="3" id="KW-1134">Transmembrane beta strand</keyword>
<keyword evidence="5" id="KW-1000">Mitochondrion outer membrane</keyword>
<feature type="domain" description="SMP-LTD" evidence="11">
    <location>
        <begin position="1"/>
        <end position="197"/>
    </location>
</feature>
<feature type="compositionally biased region" description="Polar residues" evidence="10">
    <location>
        <begin position="295"/>
        <end position="310"/>
    </location>
</feature>
<dbReference type="EMBL" id="BTGC01000008">
    <property type="protein sequence ID" value="GMM51804.1"/>
    <property type="molecule type" value="Genomic_DNA"/>
</dbReference>
<dbReference type="GO" id="GO:0007005">
    <property type="term" value="P:mitochondrion organization"/>
    <property type="evidence" value="ECO:0007669"/>
    <property type="project" value="InterPro"/>
</dbReference>
<evidence type="ECO:0000256" key="10">
    <source>
        <dbReference type="SAM" id="MobiDB-lite"/>
    </source>
</evidence>
<keyword evidence="9" id="KW-0472">Membrane</keyword>
<keyword evidence="13" id="KW-1185">Reference proteome</keyword>
<evidence type="ECO:0000313" key="13">
    <source>
        <dbReference type="Proteomes" id="UP001362899"/>
    </source>
</evidence>
<evidence type="ECO:0000256" key="4">
    <source>
        <dbReference type="ARBA" id="ARBA00022692"/>
    </source>
</evidence>
<dbReference type="InterPro" id="IPR058825">
    <property type="entry name" value="MDM34_N"/>
</dbReference>
<dbReference type="GO" id="GO:1990456">
    <property type="term" value="P:mitochondrion-endoplasmic reticulum membrane tethering"/>
    <property type="evidence" value="ECO:0007669"/>
    <property type="project" value="TreeGrafter"/>
</dbReference>
<proteinExistence type="predicted"/>
<keyword evidence="7" id="KW-0446">Lipid-binding</keyword>
<comment type="subcellular location">
    <subcellularLocation>
        <location evidence="1">Membrane</location>
    </subcellularLocation>
</comment>
<sequence>MSLKFNWNFFDVKDLQRRFQAAITESIAQAPRPASIAEPIRATKLDFGTKPPDLSFNSVLSVSLRRTHITFALKYDGDASLTLETAIQANTLREPLMDPTYPAFVRPKVVGCLDVLVIPFRLQLKNIVLDSIVDVVYTKSGVIINFREEDPVKNIETISSLDMIPGVKKLIASMMQEQIKSSFSEDIPESVWTSTSPKRTPPDPFFGITRWSQYERTEIRFNSFSLSSTAFLNSASYIPTQSLSLLSPLPLLSPPNAMLTPVNLLDEQQHDSTNSNKHARRLSSDSWKQFVQEPSMVSETASVDTQSSTKWKPRRRVINLKKLTQGNAEPDKDKQPADRSILSQDAERAVSYACYSDHSSDTTDYDSDIRYGPVRACTNLDNRRYSSPANISIEFDKMVMKKRAQSVHKIRSSPFLATDIT</sequence>
<evidence type="ECO:0000256" key="8">
    <source>
        <dbReference type="ARBA" id="ARBA00023128"/>
    </source>
</evidence>
<dbReference type="CDD" id="cd21673">
    <property type="entry name" value="SMP_Mdm34"/>
    <property type="match status" value="1"/>
</dbReference>
<dbReference type="GO" id="GO:0015914">
    <property type="term" value="P:phospholipid transport"/>
    <property type="evidence" value="ECO:0007669"/>
    <property type="project" value="TreeGrafter"/>
</dbReference>
<dbReference type="GO" id="GO:0008289">
    <property type="term" value="F:lipid binding"/>
    <property type="evidence" value="ECO:0007669"/>
    <property type="project" value="UniProtKB-KW"/>
</dbReference>
<feature type="region of interest" description="Disordered" evidence="10">
    <location>
        <begin position="293"/>
        <end position="342"/>
    </location>
</feature>
<dbReference type="AlphaFoldDB" id="A0AAV5RJS5"/>
<evidence type="ECO:0000256" key="1">
    <source>
        <dbReference type="ARBA" id="ARBA00004370"/>
    </source>
</evidence>
<comment type="caution">
    <text evidence="12">The sequence shown here is derived from an EMBL/GenBank/DDBJ whole genome shotgun (WGS) entry which is preliminary data.</text>
</comment>
<dbReference type="Pfam" id="PF26545">
    <property type="entry name" value="Mdm34_N"/>
    <property type="match status" value="1"/>
</dbReference>
<reference evidence="12 13" key="1">
    <citation type="journal article" date="2023" name="Elife">
        <title>Identification of key yeast species and microbe-microbe interactions impacting larval growth of Drosophila in the wild.</title>
        <authorList>
            <person name="Mure A."/>
            <person name="Sugiura Y."/>
            <person name="Maeda R."/>
            <person name="Honda K."/>
            <person name="Sakurai N."/>
            <person name="Takahashi Y."/>
            <person name="Watada M."/>
            <person name="Katoh T."/>
            <person name="Gotoh A."/>
            <person name="Gotoh Y."/>
            <person name="Taniguchi I."/>
            <person name="Nakamura K."/>
            <person name="Hayashi T."/>
            <person name="Katayama T."/>
            <person name="Uemura T."/>
            <person name="Hattori Y."/>
        </authorList>
    </citation>
    <scope>NUCLEOTIDE SEQUENCE [LARGE SCALE GENOMIC DNA]</scope>
    <source>
        <strain evidence="12 13">SB-73</strain>
    </source>
</reference>
<name>A0AAV5RJS5_STABA</name>
<evidence type="ECO:0000313" key="12">
    <source>
        <dbReference type="EMBL" id="GMM51804.1"/>
    </source>
</evidence>
<evidence type="ECO:0000256" key="2">
    <source>
        <dbReference type="ARBA" id="ARBA00022448"/>
    </source>
</evidence>
<evidence type="ECO:0000256" key="3">
    <source>
        <dbReference type="ARBA" id="ARBA00022452"/>
    </source>
</evidence>
<dbReference type="PANTHER" id="PTHR28185">
    <property type="entry name" value="MITOCHONDRIAL DISTRIBUTION AND MORPHOLOGY PROTEIN 34"/>
    <property type="match status" value="1"/>
</dbReference>
<keyword evidence="6" id="KW-0445">Lipid transport</keyword>
<evidence type="ECO:0000259" key="11">
    <source>
        <dbReference type="PROSITE" id="PS51847"/>
    </source>
</evidence>
<organism evidence="12 13">
    <name type="scientific">Starmerella bacillaris</name>
    <name type="common">Yeast</name>
    <name type="synonym">Candida zemplinina</name>
    <dbReference type="NCBI Taxonomy" id="1247836"/>
    <lineage>
        <taxon>Eukaryota</taxon>
        <taxon>Fungi</taxon>
        <taxon>Dikarya</taxon>
        <taxon>Ascomycota</taxon>
        <taxon>Saccharomycotina</taxon>
        <taxon>Dipodascomycetes</taxon>
        <taxon>Dipodascales</taxon>
        <taxon>Trichomonascaceae</taxon>
        <taxon>Starmerella</taxon>
    </lineage>
</organism>
<dbReference type="InterPro" id="IPR027536">
    <property type="entry name" value="MDM34"/>
</dbReference>
<dbReference type="InterPro" id="IPR031468">
    <property type="entry name" value="SMP_LBD"/>
</dbReference>
<gene>
    <name evidence="12" type="ORF">DASB73_027670</name>
</gene>
<dbReference type="PANTHER" id="PTHR28185:SF1">
    <property type="entry name" value="MITOCHONDRIAL DISTRIBUTION AND MORPHOLOGY PROTEIN 34"/>
    <property type="match status" value="1"/>
</dbReference>